<dbReference type="InterPro" id="IPR036388">
    <property type="entry name" value="WH-like_DNA-bd_sf"/>
</dbReference>
<name>A0ABV6VYE1_9ACTN</name>
<dbReference type="SUPFAM" id="SSF46785">
    <property type="entry name" value="Winged helix' DNA-binding domain"/>
    <property type="match status" value="1"/>
</dbReference>
<comment type="caution">
    <text evidence="1">The sequence shown here is derived from an EMBL/GenBank/DDBJ whole genome shotgun (WGS) entry which is preliminary data.</text>
</comment>
<evidence type="ECO:0000313" key="1">
    <source>
        <dbReference type="EMBL" id="MFC1418780.1"/>
    </source>
</evidence>
<dbReference type="RefSeq" id="WP_380537576.1">
    <property type="nucleotide sequence ID" value="NZ_JBHFAB010000013.1"/>
</dbReference>
<organism evidence="1 2">
    <name type="scientific">Streptacidiphilus cavernicola</name>
    <dbReference type="NCBI Taxonomy" id="3342716"/>
    <lineage>
        <taxon>Bacteria</taxon>
        <taxon>Bacillati</taxon>
        <taxon>Actinomycetota</taxon>
        <taxon>Actinomycetes</taxon>
        <taxon>Kitasatosporales</taxon>
        <taxon>Streptomycetaceae</taxon>
        <taxon>Streptacidiphilus</taxon>
    </lineage>
</organism>
<dbReference type="Gene3D" id="1.10.10.10">
    <property type="entry name" value="Winged helix-like DNA-binding domain superfamily/Winged helix DNA-binding domain"/>
    <property type="match status" value="1"/>
</dbReference>
<sequence>MGAPARKLVLVLLCEKVGEDFLCWPSVRTLALHAELSGRQVQNHLRWLREAGLIRTEQRLRPNGSKSTNTYYILTPERLEMDHAGAAGAQVCAEHHADRCT</sequence>
<evidence type="ECO:0000313" key="2">
    <source>
        <dbReference type="Proteomes" id="UP001592531"/>
    </source>
</evidence>
<keyword evidence="2" id="KW-1185">Reference proteome</keyword>
<dbReference type="Proteomes" id="UP001592531">
    <property type="component" value="Unassembled WGS sequence"/>
</dbReference>
<proteinExistence type="predicted"/>
<reference evidence="1 2" key="1">
    <citation type="submission" date="2024-09" db="EMBL/GenBank/DDBJ databases">
        <authorList>
            <person name="Lee S.D."/>
        </authorList>
    </citation>
    <scope>NUCLEOTIDE SEQUENCE [LARGE SCALE GENOMIC DNA]</scope>
    <source>
        <strain evidence="1 2">N8-3</strain>
    </source>
</reference>
<gene>
    <name evidence="1" type="ORF">ACEZDE_19385</name>
</gene>
<accession>A0ABV6VYE1</accession>
<dbReference type="Pfam" id="PF13730">
    <property type="entry name" value="HTH_36"/>
    <property type="match status" value="1"/>
</dbReference>
<protein>
    <submittedName>
        <fullName evidence="1">Helix-turn-helix domain-containing protein</fullName>
    </submittedName>
</protein>
<dbReference type="InterPro" id="IPR036390">
    <property type="entry name" value="WH_DNA-bd_sf"/>
</dbReference>
<dbReference type="EMBL" id="JBHFAB010000013">
    <property type="protein sequence ID" value="MFC1418780.1"/>
    <property type="molecule type" value="Genomic_DNA"/>
</dbReference>